<accession>A0ABU3H0M6</accession>
<dbReference type="RefSeq" id="WP_311951825.1">
    <property type="nucleotide sequence ID" value="NZ_JAVLVU010000001.1"/>
</dbReference>
<gene>
    <name evidence="2" type="ORF">QE417_003537</name>
</gene>
<keyword evidence="2" id="KW-0830">Ubiquinone</keyword>
<keyword evidence="3" id="KW-1185">Reference proteome</keyword>
<dbReference type="Pfam" id="PF13649">
    <property type="entry name" value="Methyltransf_25"/>
    <property type="match status" value="1"/>
</dbReference>
<dbReference type="EMBL" id="JAVLVU010000001">
    <property type="protein sequence ID" value="MDT3404465.1"/>
    <property type="molecule type" value="Genomic_DNA"/>
</dbReference>
<comment type="caution">
    <text evidence="2">The sequence shown here is derived from an EMBL/GenBank/DDBJ whole genome shotgun (WGS) entry which is preliminary data.</text>
</comment>
<evidence type="ECO:0000313" key="2">
    <source>
        <dbReference type="EMBL" id="MDT3404465.1"/>
    </source>
</evidence>
<name>A0ABU3H0M6_9SPHI</name>
<organism evidence="2 3">
    <name type="scientific">Mucilaginibacter terrae</name>
    <dbReference type="NCBI Taxonomy" id="1955052"/>
    <lineage>
        <taxon>Bacteria</taxon>
        <taxon>Pseudomonadati</taxon>
        <taxon>Bacteroidota</taxon>
        <taxon>Sphingobacteriia</taxon>
        <taxon>Sphingobacteriales</taxon>
        <taxon>Sphingobacteriaceae</taxon>
        <taxon>Mucilaginibacter</taxon>
    </lineage>
</organism>
<evidence type="ECO:0000313" key="3">
    <source>
        <dbReference type="Proteomes" id="UP001258315"/>
    </source>
</evidence>
<dbReference type="Gene3D" id="3.40.50.150">
    <property type="entry name" value="Vaccinia Virus protein VP39"/>
    <property type="match status" value="1"/>
</dbReference>
<dbReference type="InterPro" id="IPR041698">
    <property type="entry name" value="Methyltransf_25"/>
</dbReference>
<sequence>MAAGYDNTTWFYESLSKVVFGQAQVKAQEYFLNQIKPQSNLLIIGGGTGQILESINRLHHSGLNIAYVEISPKMMALSRKRNIGQNKVEFITDDIARITFTHKFDVVITAFLFDNFSNDALASIFPQIDKWVKQGGIWLNTDFQLTGPLWQKLMLKSMYLFFKLMKAVKVTKLPNTRKVFEQYGYHQTNEKLYYGSFIAARVYTRSSRNLNC</sequence>
<evidence type="ECO:0000259" key="1">
    <source>
        <dbReference type="Pfam" id="PF13649"/>
    </source>
</evidence>
<dbReference type="SUPFAM" id="SSF53335">
    <property type="entry name" value="S-adenosyl-L-methionine-dependent methyltransferases"/>
    <property type="match status" value="1"/>
</dbReference>
<proteinExistence type="predicted"/>
<dbReference type="InterPro" id="IPR029063">
    <property type="entry name" value="SAM-dependent_MTases_sf"/>
</dbReference>
<feature type="domain" description="Methyltransferase" evidence="1">
    <location>
        <begin position="43"/>
        <end position="136"/>
    </location>
</feature>
<protein>
    <submittedName>
        <fullName evidence="2">Ubiquinone/menaquinone biosynthesis C-methylase UbiE</fullName>
    </submittedName>
</protein>
<reference evidence="3" key="1">
    <citation type="submission" date="2023-07" db="EMBL/GenBank/DDBJ databases">
        <title>Functional and genomic diversity of the sorghum phyllosphere microbiome.</title>
        <authorList>
            <person name="Shade A."/>
        </authorList>
    </citation>
    <scope>NUCLEOTIDE SEQUENCE [LARGE SCALE GENOMIC DNA]</scope>
    <source>
        <strain evidence="3">SORGH_AS_0422</strain>
    </source>
</reference>
<dbReference type="Proteomes" id="UP001258315">
    <property type="component" value="Unassembled WGS sequence"/>
</dbReference>